<dbReference type="Proteomes" id="UP000308953">
    <property type="component" value="Unassembled WGS sequence"/>
</dbReference>
<keyword evidence="1" id="KW-0560">Oxidoreductase</keyword>
<dbReference type="PANTHER" id="PTHR43157">
    <property type="entry name" value="PHOSPHATIDYLINOSITOL-GLYCAN BIOSYNTHESIS CLASS F PROTEIN-RELATED"/>
    <property type="match status" value="1"/>
</dbReference>
<dbReference type="Gene3D" id="3.40.50.720">
    <property type="entry name" value="NAD(P)-binding Rossmann-like Domain"/>
    <property type="match status" value="1"/>
</dbReference>
<protein>
    <submittedName>
        <fullName evidence="2">NAD(P)-binding protein</fullName>
    </submittedName>
</protein>
<organism evidence="2 3">
    <name type="scientific">Aureobasidium pullulans</name>
    <name type="common">Black yeast</name>
    <name type="synonym">Pullularia pullulans</name>
    <dbReference type="NCBI Taxonomy" id="5580"/>
    <lineage>
        <taxon>Eukaryota</taxon>
        <taxon>Fungi</taxon>
        <taxon>Dikarya</taxon>
        <taxon>Ascomycota</taxon>
        <taxon>Pezizomycotina</taxon>
        <taxon>Dothideomycetes</taxon>
        <taxon>Dothideomycetidae</taxon>
        <taxon>Dothideales</taxon>
        <taxon>Saccotheciaceae</taxon>
        <taxon>Aureobasidium</taxon>
    </lineage>
</organism>
<gene>
    <name evidence="2" type="ORF">D6D10_05413</name>
</gene>
<accession>A0A4S9ETB1</accession>
<name>A0A4S9ETB1_AURPU</name>
<comment type="caution">
    <text evidence="2">The sequence shown here is derived from an EMBL/GenBank/DDBJ whole genome shotgun (WGS) entry which is preliminary data.</text>
</comment>
<dbReference type="GO" id="GO:0016491">
    <property type="term" value="F:oxidoreductase activity"/>
    <property type="evidence" value="ECO:0007669"/>
    <property type="project" value="UniProtKB-KW"/>
</dbReference>
<evidence type="ECO:0000256" key="1">
    <source>
        <dbReference type="ARBA" id="ARBA00023002"/>
    </source>
</evidence>
<dbReference type="PANTHER" id="PTHR43157:SF31">
    <property type="entry name" value="PHOSPHATIDYLINOSITOL-GLYCAN BIOSYNTHESIS CLASS F PROTEIN"/>
    <property type="match status" value="1"/>
</dbReference>
<dbReference type="Pfam" id="PF00106">
    <property type="entry name" value="adh_short"/>
    <property type="match status" value="1"/>
</dbReference>
<proteinExistence type="predicted"/>
<dbReference type="SUPFAM" id="SSF51735">
    <property type="entry name" value="NAD(P)-binding Rossmann-fold domains"/>
    <property type="match status" value="1"/>
</dbReference>
<dbReference type="AlphaFoldDB" id="A0A4S9ETB1"/>
<dbReference type="EMBL" id="QZAV01000112">
    <property type="protein sequence ID" value="THX38045.1"/>
    <property type="molecule type" value="Genomic_DNA"/>
</dbReference>
<evidence type="ECO:0000313" key="3">
    <source>
        <dbReference type="Proteomes" id="UP000308953"/>
    </source>
</evidence>
<dbReference type="InterPro" id="IPR036291">
    <property type="entry name" value="NAD(P)-bd_dom_sf"/>
</dbReference>
<dbReference type="PRINTS" id="PR00081">
    <property type="entry name" value="GDHRDH"/>
</dbReference>
<reference evidence="2 3" key="1">
    <citation type="submission" date="2018-10" db="EMBL/GenBank/DDBJ databases">
        <title>Fifty Aureobasidium pullulans genomes reveal a recombining polyextremotolerant generalist.</title>
        <authorList>
            <person name="Gostincar C."/>
            <person name="Turk M."/>
            <person name="Zajc J."/>
            <person name="Gunde-Cimerman N."/>
        </authorList>
    </citation>
    <scope>NUCLEOTIDE SEQUENCE [LARGE SCALE GENOMIC DNA]</scope>
    <source>
        <strain evidence="2 3">EXF-9785</strain>
    </source>
</reference>
<dbReference type="InterPro" id="IPR002347">
    <property type="entry name" value="SDR_fam"/>
</dbReference>
<sequence length="336" mass="37256">MIKPGPSTNNIAMDYSSILTFLYSQFFIVPEYPEKSCKGQVFIVTGANVGLGLEASRHLVRLGADKVILACRNLEKGEAAVKDIEQSTKRTGVAEVWSLDLSSFESVKEFAKKVDTLPRIDSIVENAGISTTKFQVFEGNESTITVNVISTFLLAHLVLPALKRSAQRHNIQPRLTIVASEVHHWTNIPERNKRDSIFEALASPEDSEMGIRYPVSKLLDVFGTRALVERTPSSYPVTINTMNPGFCYSELSRESSGIGFWLMYKLLARTTEVGGRTLVAAALGSPETHGQYMSNSKVEEPSKFVRSEEGKKTQERVWAELSAKLEQIQPGILQNI</sequence>
<evidence type="ECO:0000313" key="2">
    <source>
        <dbReference type="EMBL" id="THX38045.1"/>
    </source>
</evidence>